<dbReference type="AlphaFoldDB" id="A0AAN7FPI4"/>
<protein>
    <submittedName>
        <fullName evidence="3">Uncharacterized protein</fullName>
    </submittedName>
</protein>
<feature type="compositionally biased region" description="Pro residues" evidence="1">
    <location>
        <begin position="45"/>
        <end position="91"/>
    </location>
</feature>
<evidence type="ECO:0000256" key="2">
    <source>
        <dbReference type="SAM" id="SignalP"/>
    </source>
</evidence>
<feature type="region of interest" description="Disordered" evidence="1">
    <location>
        <begin position="40"/>
        <end position="91"/>
    </location>
</feature>
<evidence type="ECO:0000313" key="4">
    <source>
        <dbReference type="Proteomes" id="UP001324115"/>
    </source>
</evidence>
<feature type="chain" id="PRO_5042937834" evidence="2">
    <location>
        <begin position="28"/>
        <end position="91"/>
    </location>
</feature>
<organism evidence="3 4">
    <name type="scientific">Quercus rubra</name>
    <name type="common">Northern red oak</name>
    <name type="synonym">Quercus borealis</name>
    <dbReference type="NCBI Taxonomy" id="3512"/>
    <lineage>
        <taxon>Eukaryota</taxon>
        <taxon>Viridiplantae</taxon>
        <taxon>Streptophyta</taxon>
        <taxon>Embryophyta</taxon>
        <taxon>Tracheophyta</taxon>
        <taxon>Spermatophyta</taxon>
        <taxon>Magnoliopsida</taxon>
        <taxon>eudicotyledons</taxon>
        <taxon>Gunneridae</taxon>
        <taxon>Pentapetalae</taxon>
        <taxon>rosids</taxon>
        <taxon>fabids</taxon>
        <taxon>Fagales</taxon>
        <taxon>Fagaceae</taxon>
        <taxon>Quercus</taxon>
    </lineage>
</organism>
<keyword evidence="2" id="KW-0732">Signal</keyword>
<evidence type="ECO:0000256" key="1">
    <source>
        <dbReference type="SAM" id="MobiDB-lite"/>
    </source>
</evidence>
<proteinExistence type="predicted"/>
<reference evidence="3 4" key="1">
    <citation type="journal article" date="2023" name="G3 (Bethesda)">
        <title>A haplotype-resolved chromosome-scale genome for Quercus rubra L. provides insights into the genetics of adaptive traits for red oak species.</title>
        <authorList>
            <person name="Kapoor B."/>
            <person name="Jenkins J."/>
            <person name="Schmutz J."/>
            <person name="Zhebentyayeva T."/>
            <person name="Kuelheim C."/>
            <person name="Coggeshall M."/>
            <person name="Heim C."/>
            <person name="Lasky J.R."/>
            <person name="Leites L."/>
            <person name="Islam-Faridi N."/>
            <person name="Romero-Severson J."/>
            <person name="DeLeo V.L."/>
            <person name="Lucas S.M."/>
            <person name="Lazic D."/>
            <person name="Gailing O."/>
            <person name="Carlson J."/>
            <person name="Staton M."/>
        </authorList>
    </citation>
    <scope>NUCLEOTIDE SEQUENCE [LARGE SCALE GENOMIC DNA]</scope>
    <source>
        <strain evidence="3">Pseudo-F2</strain>
    </source>
</reference>
<dbReference type="Proteomes" id="UP001324115">
    <property type="component" value="Unassembled WGS sequence"/>
</dbReference>
<comment type="caution">
    <text evidence="3">The sequence shown here is derived from an EMBL/GenBank/DDBJ whole genome shotgun (WGS) entry which is preliminary data.</text>
</comment>
<sequence length="91" mass="9730">MRVISCLLALVLIHGLLLSHFSYMSDASHDFSHKLKVVSHKARVSPPPPPLVNRGPIPKPPIVPPVSPHPKPKSPPPPPPSRPPKAPSSNG</sequence>
<dbReference type="EMBL" id="JAXUIC010000003">
    <property type="protein sequence ID" value="KAK4596672.1"/>
    <property type="molecule type" value="Genomic_DNA"/>
</dbReference>
<feature type="signal peptide" evidence="2">
    <location>
        <begin position="1"/>
        <end position="27"/>
    </location>
</feature>
<name>A0AAN7FPI4_QUERU</name>
<evidence type="ECO:0000313" key="3">
    <source>
        <dbReference type="EMBL" id="KAK4596672.1"/>
    </source>
</evidence>
<accession>A0AAN7FPI4</accession>
<gene>
    <name evidence="3" type="ORF">RGQ29_014625</name>
</gene>
<keyword evidence="4" id="KW-1185">Reference proteome</keyword>